<protein>
    <submittedName>
        <fullName evidence="4">BMP family ABC transporter substrate-binding protein</fullName>
    </submittedName>
</protein>
<organism evidence="4 5">
    <name type="scientific">Bullifex porci</name>
    <dbReference type="NCBI Taxonomy" id="2606638"/>
    <lineage>
        <taxon>Bacteria</taxon>
        <taxon>Pseudomonadati</taxon>
        <taxon>Spirochaetota</taxon>
        <taxon>Spirochaetia</taxon>
        <taxon>Spirochaetales</taxon>
        <taxon>Spirochaetaceae</taxon>
        <taxon>Bullifex</taxon>
    </lineage>
</organism>
<comment type="caution">
    <text evidence="4">The sequence shown here is derived from an EMBL/GenBank/DDBJ whole genome shotgun (WGS) entry which is preliminary data.</text>
</comment>
<evidence type="ECO:0000256" key="1">
    <source>
        <dbReference type="ARBA" id="ARBA00022729"/>
    </source>
</evidence>
<feature type="signal peptide" evidence="2">
    <location>
        <begin position="1"/>
        <end position="20"/>
    </location>
</feature>
<dbReference type="PANTHER" id="PTHR43208:SF1">
    <property type="entry name" value="ABC TRANSPORTER SUBSTRATE-BINDING PROTEIN"/>
    <property type="match status" value="1"/>
</dbReference>
<dbReference type="InterPro" id="IPR003760">
    <property type="entry name" value="PnrA-like"/>
</dbReference>
<dbReference type="Pfam" id="PF02608">
    <property type="entry name" value="Bmp"/>
    <property type="match status" value="1"/>
</dbReference>
<dbReference type="Proteomes" id="UP000460549">
    <property type="component" value="Unassembled WGS sequence"/>
</dbReference>
<name>A0A7X2PBD6_9SPIO</name>
<dbReference type="AlphaFoldDB" id="A0A7X2PBD6"/>
<dbReference type="InterPro" id="IPR052910">
    <property type="entry name" value="ABC-Purine-Binding"/>
</dbReference>
<dbReference type="RefSeq" id="WP_154424558.1">
    <property type="nucleotide sequence ID" value="NZ_VUNN01000003.1"/>
</dbReference>
<dbReference type="Gene3D" id="3.40.50.2300">
    <property type="match status" value="2"/>
</dbReference>
<evidence type="ECO:0000259" key="3">
    <source>
        <dbReference type="Pfam" id="PF02608"/>
    </source>
</evidence>
<feature type="domain" description="ABC transporter substrate-binding protein PnrA-like" evidence="3">
    <location>
        <begin position="32"/>
        <end position="333"/>
    </location>
</feature>
<evidence type="ECO:0000256" key="2">
    <source>
        <dbReference type="SAM" id="SignalP"/>
    </source>
</evidence>
<evidence type="ECO:0000313" key="4">
    <source>
        <dbReference type="EMBL" id="MSU05657.1"/>
    </source>
</evidence>
<gene>
    <name evidence="4" type="ORF">FYJ80_02520</name>
</gene>
<sequence>MKKTLALVLALLMCLTSVFAQGASDADTSKTTKIGFVVIGDENDQGYTYNFMNGMNAAISQLKSEGYDVELSVKRNIAEDAGCVDANLALAAEGCSIIFNNSYGFEQYMQQAADEFPQVKFISLTNCGSQVDGRDNTYNAFARIYEGRYIAGVAAGMKLQQLIDNGTIKADQAVIGYVGAFSFAEVISGMTSYYLGARSVCPSATMIVQFVGSWGDPTLEAEAAQALIDQGAVMISQHSDNTTPATTAQKNGVFHTGYNNDMTAVAPKASLLSCKIDWTKYFHDFIKNELDGKGNPSDYCGTYANGEIVVTELNEAIAAPGTKEAMAKAEKAIADGSLQVFDLSTFTIGGKTATNADMYDGFAAVKGDAVKNGAFLESTLQSAPYFVGQIDGIKWLNAAY</sequence>
<feature type="chain" id="PRO_5031551771" evidence="2">
    <location>
        <begin position="21"/>
        <end position="400"/>
    </location>
</feature>
<dbReference type="GO" id="GO:0005886">
    <property type="term" value="C:plasma membrane"/>
    <property type="evidence" value="ECO:0007669"/>
    <property type="project" value="InterPro"/>
</dbReference>
<keyword evidence="5" id="KW-1185">Reference proteome</keyword>
<proteinExistence type="predicted"/>
<dbReference type="PANTHER" id="PTHR43208">
    <property type="entry name" value="ABC TRANSPORTER SUBSTRATE-BINDING PROTEIN"/>
    <property type="match status" value="1"/>
</dbReference>
<reference evidence="4 5" key="1">
    <citation type="submission" date="2019-08" db="EMBL/GenBank/DDBJ databases">
        <title>In-depth cultivation of the pig gut microbiome towards novel bacterial diversity and tailored functional studies.</title>
        <authorList>
            <person name="Wylensek D."/>
            <person name="Hitch T.C.A."/>
            <person name="Clavel T."/>
        </authorList>
    </citation>
    <scope>NUCLEOTIDE SEQUENCE [LARGE SCALE GENOMIC DNA]</scope>
    <source>
        <strain evidence="4 5">NM-380-WT-3C1</strain>
    </source>
</reference>
<evidence type="ECO:0000313" key="5">
    <source>
        <dbReference type="Proteomes" id="UP000460549"/>
    </source>
</evidence>
<keyword evidence="1 2" id="KW-0732">Signal</keyword>
<accession>A0A7X2PBD6</accession>
<dbReference type="EMBL" id="VUNN01000003">
    <property type="protein sequence ID" value="MSU05657.1"/>
    <property type="molecule type" value="Genomic_DNA"/>
</dbReference>
<dbReference type="CDD" id="cd19963">
    <property type="entry name" value="PBP1_BMP-like"/>
    <property type="match status" value="1"/>
</dbReference>